<keyword evidence="3" id="KW-1185">Reference proteome</keyword>
<proteinExistence type="predicted"/>
<dbReference type="RefSeq" id="WP_103931573.1">
    <property type="nucleotide sequence ID" value="NZ_FNVA01000001.1"/>
</dbReference>
<name>A0A1H5TPV7_9BACT</name>
<evidence type="ECO:0000313" key="2">
    <source>
        <dbReference type="EMBL" id="SEF64121.1"/>
    </source>
</evidence>
<evidence type="ECO:0000256" key="1">
    <source>
        <dbReference type="SAM" id="Phobius"/>
    </source>
</evidence>
<organism evidence="2 3">
    <name type="scientific">Bryocella elongata</name>
    <dbReference type="NCBI Taxonomy" id="863522"/>
    <lineage>
        <taxon>Bacteria</taxon>
        <taxon>Pseudomonadati</taxon>
        <taxon>Acidobacteriota</taxon>
        <taxon>Terriglobia</taxon>
        <taxon>Terriglobales</taxon>
        <taxon>Acidobacteriaceae</taxon>
        <taxon>Bryocella</taxon>
    </lineage>
</organism>
<dbReference type="EMBL" id="FNVA01000001">
    <property type="protein sequence ID" value="SEF64121.1"/>
    <property type="molecule type" value="Genomic_DNA"/>
</dbReference>
<dbReference type="Proteomes" id="UP000236728">
    <property type="component" value="Unassembled WGS sequence"/>
</dbReference>
<dbReference type="OrthoDB" id="7365954at2"/>
<evidence type="ECO:0000313" key="3">
    <source>
        <dbReference type="Proteomes" id="UP000236728"/>
    </source>
</evidence>
<sequence>MTIGSAVAAFFAGMFLANFVPHFVKGICGDRFPTPFAKPPGKGLSSATVNVAWSLVNLIAAFFLFRIGRVGSGELAPVGICFAGAALLSLQMSSHFQHKDKE</sequence>
<feature type="transmembrane region" description="Helical" evidence="1">
    <location>
        <begin position="50"/>
        <end position="68"/>
    </location>
</feature>
<reference evidence="2 3" key="1">
    <citation type="submission" date="2016-10" db="EMBL/GenBank/DDBJ databases">
        <authorList>
            <person name="de Groot N.N."/>
        </authorList>
    </citation>
    <scope>NUCLEOTIDE SEQUENCE [LARGE SCALE GENOMIC DNA]</scope>
    <source>
        <strain evidence="2 3">DSM 22489</strain>
    </source>
</reference>
<feature type="transmembrane region" description="Helical" evidence="1">
    <location>
        <begin position="75"/>
        <end position="92"/>
    </location>
</feature>
<keyword evidence="1" id="KW-0812">Transmembrane</keyword>
<keyword evidence="1" id="KW-1133">Transmembrane helix</keyword>
<gene>
    <name evidence="2" type="ORF">SAMN05421819_0674</name>
</gene>
<keyword evidence="1" id="KW-0472">Membrane</keyword>
<accession>A0A1H5TPV7</accession>
<dbReference type="AlphaFoldDB" id="A0A1H5TPV7"/>
<protein>
    <submittedName>
        <fullName evidence="2">Uncharacterized protein</fullName>
    </submittedName>
</protein>